<keyword evidence="8 17" id="KW-0812">Transmembrane</keyword>
<evidence type="ECO:0000259" key="20">
    <source>
        <dbReference type="Pfam" id="PF13807"/>
    </source>
</evidence>
<dbReference type="CDD" id="cd05387">
    <property type="entry name" value="BY-kinase"/>
    <property type="match status" value="1"/>
</dbReference>
<dbReference type="Proteomes" id="UP000010433">
    <property type="component" value="Unassembled WGS sequence"/>
</dbReference>
<evidence type="ECO:0000256" key="2">
    <source>
        <dbReference type="ARBA" id="ARBA00007316"/>
    </source>
</evidence>
<comment type="catalytic activity">
    <reaction evidence="15">
        <text>L-tyrosyl-[protein] + ATP = O-phospho-L-tyrosyl-[protein] + ADP + H(+)</text>
        <dbReference type="Rhea" id="RHEA:10596"/>
        <dbReference type="Rhea" id="RHEA-COMP:10136"/>
        <dbReference type="Rhea" id="RHEA-COMP:20101"/>
        <dbReference type="ChEBI" id="CHEBI:15378"/>
        <dbReference type="ChEBI" id="CHEBI:30616"/>
        <dbReference type="ChEBI" id="CHEBI:46858"/>
        <dbReference type="ChEBI" id="CHEBI:61978"/>
        <dbReference type="ChEBI" id="CHEBI:456216"/>
        <dbReference type="EC" id="2.7.10.2"/>
    </reaction>
</comment>
<dbReference type="GO" id="GO:0042802">
    <property type="term" value="F:identical protein binding"/>
    <property type="evidence" value="ECO:0007669"/>
    <property type="project" value="UniProtKB-ARBA"/>
</dbReference>
<reference evidence="21 22" key="1">
    <citation type="submission" date="2012-05" db="EMBL/GenBank/DDBJ databases">
        <authorList>
            <person name="Weinstock G."/>
            <person name="Sodergren E."/>
            <person name="Lobos E.A."/>
            <person name="Fulton L."/>
            <person name="Fulton R."/>
            <person name="Courtney L."/>
            <person name="Fronick C."/>
            <person name="O'Laughlin M."/>
            <person name="Godfrey J."/>
            <person name="Wilson R.M."/>
            <person name="Miner T."/>
            <person name="Farmer C."/>
            <person name="Delehaunty K."/>
            <person name="Cordes M."/>
            <person name="Minx P."/>
            <person name="Tomlinson C."/>
            <person name="Chen J."/>
            <person name="Wollam A."/>
            <person name="Pepin K.H."/>
            <person name="Bhonagiri V."/>
            <person name="Zhang X."/>
            <person name="Suruliraj S."/>
            <person name="Warren W."/>
            <person name="Mitreva M."/>
            <person name="Mardis E.R."/>
            <person name="Wilson R.K."/>
        </authorList>
    </citation>
    <scope>NUCLEOTIDE SEQUENCE [LARGE SCALE GENOMIC DNA]</scope>
    <source>
        <strain evidence="21 22">F0055</strain>
    </source>
</reference>
<keyword evidence="6" id="KW-0997">Cell inner membrane</keyword>
<name>L1NIF7_9BACT</name>
<keyword evidence="22" id="KW-1185">Reference proteome</keyword>
<dbReference type="InterPro" id="IPR025669">
    <property type="entry name" value="AAA_dom"/>
</dbReference>
<dbReference type="InterPro" id="IPR027417">
    <property type="entry name" value="P-loop_NTPase"/>
</dbReference>
<dbReference type="SUPFAM" id="SSF52540">
    <property type="entry name" value="P-loop containing nucleoside triphosphate hydrolases"/>
    <property type="match status" value="1"/>
</dbReference>
<evidence type="ECO:0000256" key="15">
    <source>
        <dbReference type="ARBA" id="ARBA00051245"/>
    </source>
</evidence>
<dbReference type="Gene3D" id="3.40.50.300">
    <property type="entry name" value="P-loop containing nucleotide triphosphate hydrolases"/>
    <property type="match status" value="1"/>
</dbReference>
<evidence type="ECO:0000256" key="3">
    <source>
        <dbReference type="ARBA" id="ARBA00008883"/>
    </source>
</evidence>
<keyword evidence="7" id="KW-0808">Transferase</keyword>
<dbReference type="FunFam" id="3.40.50.300:FF:000527">
    <property type="entry name" value="Tyrosine-protein kinase etk"/>
    <property type="match status" value="1"/>
</dbReference>
<evidence type="ECO:0000256" key="10">
    <source>
        <dbReference type="ARBA" id="ARBA00022777"/>
    </source>
</evidence>
<evidence type="ECO:0000256" key="9">
    <source>
        <dbReference type="ARBA" id="ARBA00022741"/>
    </source>
</evidence>
<dbReference type="NCBIfam" id="TIGR01007">
    <property type="entry name" value="eps_fam"/>
    <property type="match status" value="1"/>
</dbReference>
<dbReference type="HOGENOM" id="CLU_009912_6_0_10"/>
<evidence type="ECO:0000256" key="13">
    <source>
        <dbReference type="ARBA" id="ARBA00023136"/>
    </source>
</evidence>
<organism evidence="21 22">
    <name type="scientific">Hoylesella saccharolytica F0055</name>
    <dbReference type="NCBI Taxonomy" id="1127699"/>
    <lineage>
        <taxon>Bacteria</taxon>
        <taxon>Pseudomonadati</taxon>
        <taxon>Bacteroidota</taxon>
        <taxon>Bacteroidia</taxon>
        <taxon>Bacteroidales</taxon>
        <taxon>Prevotellaceae</taxon>
        <taxon>Hoylesella</taxon>
    </lineage>
</organism>
<sequence length="827" mass="92592">MEENKNTTPNQEQEKNGSSLLNFQFIYTTLILNWKWFVLSLIICLGVAAIYLRYTPPIYQAYAKLLIKEESNNRGRSNLQNAANLGIVSNSTGIENEMEILKSHSIATEAVKDLKLYVTYTFRGKVTDPLIYKNQPISVDLDAKHLEELYASIELRITRSSKAYHVEGTYGSNRIEQSFSALPAAVRTKAGLLTFSANTSSPLPEGYTMMVRIVSPEAAAYKYVGGLSIGQSSKSASIAQLTLTDESPQRALDYLKQLVVCYNRQANEDKNEIAVRTEEFVNERLEKIYAELGSTESQLESYKKANKMIEIDLKANQALANSDQYDQKLAEANLQVALLNSINDYMDQPGNKYETLPANIGITDQSATSLINKYNEIVLERNRILRSASENSPTVIPLTAQLDDLKNSIRRAMAQAKRNLSIQRNAVASQFGKYNTMITKTPEQERILKQISRQQEVKSGLYLMLLQKREENSISLAATADKGRLIDDPVLIGKVSPQSTNVFLIALVIGLSVPALILFIIGLLRYKIEGHDDVARLTSLPIIADVAVANESAKTKADIVVHENKNNQMEEIFRSMRTNIQFMLKEGQKVISFTSSISGEGKTFTAANLAVSFALLGKKVIIVGLDIRKPRLAELFEIDDHKHGITNLLTKNHITQEEIREQILPSGVNDNLELLMSGPIPPNPAELLTRKSLDDIMDLLKEHYDYIIIDTAPVGLVTDTLQVGRISDITVFLCRADYTPKENFGLINSLHNEGKLPNICIVVNGIDLSKKKYGYYYGYGKYSRYGHYGRYGKYGRYGRYGSYGTYSSYGNYSKSQYGDKNDTSVKR</sequence>
<evidence type="ECO:0000256" key="4">
    <source>
        <dbReference type="ARBA" id="ARBA00011903"/>
    </source>
</evidence>
<dbReference type="GO" id="GO:0005886">
    <property type="term" value="C:plasma membrane"/>
    <property type="evidence" value="ECO:0007669"/>
    <property type="project" value="UniProtKB-SubCell"/>
</dbReference>
<dbReference type="Pfam" id="PF13807">
    <property type="entry name" value="GNVR"/>
    <property type="match status" value="1"/>
</dbReference>
<comment type="similarity">
    <text evidence="3">Belongs to the etk/wzc family.</text>
</comment>
<gene>
    <name evidence="21" type="ORF">HMPREF9151_00571</name>
</gene>
<evidence type="ECO:0000256" key="5">
    <source>
        <dbReference type="ARBA" id="ARBA00022475"/>
    </source>
</evidence>
<evidence type="ECO:0000313" key="22">
    <source>
        <dbReference type="Proteomes" id="UP000010433"/>
    </source>
</evidence>
<evidence type="ECO:0000256" key="16">
    <source>
        <dbReference type="SAM" id="Coils"/>
    </source>
</evidence>
<dbReference type="Pfam" id="PF02706">
    <property type="entry name" value="Wzz"/>
    <property type="match status" value="1"/>
</dbReference>
<dbReference type="InterPro" id="IPR032807">
    <property type="entry name" value="GNVR"/>
</dbReference>
<evidence type="ECO:0000256" key="6">
    <source>
        <dbReference type="ARBA" id="ARBA00022519"/>
    </source>
</evidence>
<dbReference type="AlphaFoldDB" id="L1NIF7"/>
<dbReference type="RefSeq" id="WP_009161740.1">
    <property type="nucleotide sequence ID" value="NZ_KB290974.1"/>
</dbReference>
<comment type="subcellular location">
    <subcellularLocation>
        <location evidence="1">Cell inner membrane</location>
        <topology evidence="1">Multi-pass membrane protein</topology>
    </subcellularLocation>
</comment>
<keyword evidence="10" id="KW-0418">Kinase</keyword>
<feature type="domain" description="Polysaccharide chain length determinant N-terminal" evidence="18">
    <location>
        <begin position="22"/>
        <end position="114"/>
    </location>
</feature>
<dbReference type="PANTHER" id="PTHR32309:SF13">
    <property type="entry name" value="FERRIC ENTEROBACTIN TRANSPORT PROTEIN FEPE"/>
    <property type="match status" value="1"/>
</dbReference>
<proteinExistence type="inferred from homology"/>
<protein>
    <recommendedName>
        <fullName evidence="4">non-specific protein-tyrosine kinase</fullName>
        <ecNumber evidence="4">2.7.10.2</ecNumber>
    </recommendedName>
</protein>
<feature type="transmembrane region" description="Helical" evidence="17">
    <location>
        <begin position="34"/>
        <end position="54"/>
    </location>
</feature>
<dbReference type="PATRIC" id="fig|1127699.3.peg.523"/>
<keyword evidence="12 17" id="KW-1133">Transmembrane helix</keyword>
<keyword evidence="13 17" id="KW-0472">Membrane</keyword>
<evidence type="ECO:0000256" key="8">
    <source>
        <dbReference type="ARBA" id="ARBA00022692"/>
    </source>
</evidence>
<comment type="similarity">
    <text evidence="2">Belongs to the CpsD/CapB family.</text>
</comment>
<keyword evidence="9" id="KW-0547">Nucleotide-binding</keyword>
<evidence type="ECO:0000256" key="7">
    <source>
        <dbReference type="ARBA" id="ARBA00022679"/>
    </source>
</evidence>
<feature type="transmembrane region" description="Helical" evidence="17">
    <location>
        <begin position="502"/>
        <end position="524"/>
    </location>
</feature>
<dbReference type="PANTHER" id="PTHR32309">
    <property type="entry name" value="TYROSINE-PROTEIN KINASE"/>
    <property type="match status" value="1"/>
</dbReference>
<feature type="domain" description="AAA" evidence="19">
    <location>
        <begin position="589"/>
        <end position="714"/>
    </location>
</feature>
<dbReference type="EMBL" id="AMEP01000043">
    <property type="protein sequence ID" value="EKY02982.1"/>
    <property type="molecule type" value="Genomic_DNA"/>
</dbReference>
<feature type="coiled-coil region" evidence="16">
    <location>
        <begin position="285"/>
        <end position="335"/>
    </location>
</feature>
<accession>L1NIF7</accession>
<evidence type="ECO:0000313" key="21">
    <source>
        <dbReference type="EMBL" id="EKY02982.1"/>
    </source>
</evidence>
<dbReference type="EC" id="2.7.10.2" evidence="4"/>
<evidence type="ECO:0000259" key="19">
    <source>
        <dbReference type="Pfam" id="PF13614"/>
    </source>
</evidence>
<evidence type="ECO:0000256" key="11">
    <source>
        <dbReference type="ARBA" id="ARBA00022840"/>
    </source>
</evidence>
<evidence type="ECO:0000256" key="1">
    <source>
        <dbReference type="ARBA" id="ARBA00004429"/>
    </source>
</evidence>
<evidence type="ECO:0000256" key="17">
    <source>
        <dbReference type="SAM" id="Phobius"/>
    </source>
</evidence>
<evidence type="ECO:0000256" key="12">
    <source>
        <dbReference type="ARBA" id="ARBA00022989"/>
    </source>
</evidence>
<keyword evidence="16" id="KW-0175">Coiled coil</keyword>
<dbReference type="GO" id="GO:0004715">
    <property type="term" value="F:non-membrane spanning protein tyrosine kinase activity"/>
    <property type="evidence" value="ECO:0007669"/>
    <property type="project" value="UniProtKB-EC"/>
</dbReference>
<dbReference type="OrthoDB" id="9794577at2"/>
<dbReference type="GO" id="GO:0005524">
    <property type="term" value="F:ATP binding"/>
    <property type="evidence" value="ECO:0007669"/>
    <property type="project" value="UniProtKB-KW"/>
</dbReference>
<keyword evidence="5" id="KW-1003">Cell membrane</keyword>
<keyword evidence="14" id="KW-0829">Tyrosine-protein kinase</keyword>
<dbReference type="Pfam" id="PF13614">
    <property type="entry name" value="AAA_31"/>
    <property type="match status" value="1"/>
</dbReference>
<keyword evidence="11" id="KW-0067">ATP-binding</keyword>
<evidence type="ECO:0000256" key="14">
    <source>
        <dbReference type="ARBA" id="ARBA00023137"/>
    </source>
</evidence>
<feature type="domain" description="Tyrosine-protein kinase G-rich" evidence="20">
    <location>
        <begin position="444"/>
        <end position="519"/>
    </location>
</feature>
<dbReference type="STRING" id="1127699.HMPREF9151_00571"/>
<dbReference type="InterPro" id="IPR050445">
    <property type="entry name" value="Bact_polysacc_biosynth/exp"/>
</dbReference>
<comment type="caution">
    <text evidence="21">The sequence shown here is derived from an EMBL/GenBank/DDBJ whole genome shotgun (WGS) entry which is preliminary data.</text>
</comment>
<evidence type="ECO:0000259" key="18">
    <source>
        <dbReference type="Pfam" id="PF02706"/>
    </source>
</evidence>
<dbReference type="InterPro" id="IPR005702">
    <property type="entry name" value="Wzc-like_C"/>
</dbReference>
<dbReference type="InterPro" id="IPR003856">
    <property type="entry name" value="LPS_length_determ_N"/>
</dbReference>